<name>A0A1J4KKJ7_9EUKA</name>
<feature type="compositionally biased region" description="Polar residues" evidence="1">
    <location>
        <begin position="112"/>
        <end position="125"/>
    </location>
</feature>
<proteinExistence type="predicted"/>
<accession>A0A1J4KKJ7</accession>
<gene>
    <name evidence="2" type="ORF">TRFO_18739</name>
</gene>
<feature type="region of interest" description="Disordered" evidence="1">
    <location>
        <begin position="247"/>
        <end position="284"/>
    </location>
</feature>
<evidence type="ECO:0000313" key="2">
    <source>
        <dbReference type="EMBL" id="OHT11755.1"/>
    </source>
</evidence>
<reference evidence="2" key="1">
    <citation type="submission" date="2016-10" db="EMBL/GenBank/DDBJ databases">
        <authorList>
            <person name="Benchimol M."/>
            <person name="Almeida L.G."/>
            <person name="Vasconcelos A.T."/>
            <person name="Perreira-Neves A."/>
            <person name="Rosa I.A."/>
            <person name="Tasca T."/>
            <person name="Bogo M.R."/>
            <person name="de Souza W."/>
        </authorList>
    </citation>
    <scope>NUCLEOTIDE SEQUENCE [LARGE SCALE GENOMIC DNA]</scope>
    <source>
        <strain evidence="2">K</strain>
    </source>
</reference>
<evidence type="ECO:0000313" key="3">
    <source>
        <dbReference type="Proteomes" id="UP000179807"/>
    </source>
</evidence>
<dbReference type="Proteomes" id="UP000179807">
    <property type="component" value="Unassembled WGS sequence"/>
</dbReference>
<comment type="caution">
    <text evidence="2">The sequence shown here is derived from an EMBL/GenBank/DDBJ whole genome shotgun (WGS) entry which is preliminary data.</text>
</comment>
<dbReference type="RefSeq" id="XP_068364891.1">
    <property type="nucleotide sequence ID" value="XM_068500356.1"/>
</dbReference>
<evidence type="ECO:0000256" key="1">
    <source>
        <dbReference type="SAM" id="MobiDB-lite"/>
    </source>
</evidence>
<dbReference type="GeneID" id="94835060"/>
<dbReference type="EMBL" id="MLAK01000580">
    <property type="protein sequence ID" value="OHT11755.1"/>
    <property type="molecule type" value="Genomic_DNA"/>
</dbReference>
<organism evidence="2 3">
    <name type="scientific">Tritrichomonas foetus</name>
    <dbReference type="NCBI Taxonomy" id="1144522"/>
    <lineage>
        <taxon>Eukaryota</taxon>
        <taxon>Metamonada</taxon>
        <taxon>Parabasalia</taxon>
        <taxon>Tritrichomonadida</taxon>
        <taxon>Tritrichomonadidae</taxon>
        <taxon>Tritrichomonas</taxon>
    </lineage>
</organism>
<dbReference type="AlphaFoldDB" id="A0A1J4KKJ7"/>
<dbReference type="VEuPathDB" id="TrichDB:TRFO_18739"/>
<feature type="region of interest" description="Disordered" evidence="1">
    <location>
        <begin position="107"/>
        <end position="234"/>
    </location>
</feature>
<keyword evidence="3" id="KW-1185">Reference proteome</keyword>
<sequence>MNTICCAAKFFKFDSFKTFINKVLIPSLGKETVSSLSSYHSLDPAVQRCFFEEDVSDEDKTKLILDAANHHLIDKEKVENILPIPKAVSPETKLCYPSPMDIVVDIPPTNVPPQSFHQPNNQIPNYENADCPNPNDTNQLTGPPQFQPPAPQFEKVDTPPASTRFSSQIPKDEPNQQNLTQDLPQYPDQATNEPVVPPTSISSNEVAQKDVQENTSLENENEKDENMNKANHVSAIPDDLLDYINNLDKKETGNPVPVQNPAPSSLSSSSSISDQNDNQYQYNENLFPVAPIPPFEKDNWYLLKDALQAATDYVE</sequence>
<protein>
    <submittedName>
        <fullName evidence="2">Uncharacterized protein</fullName>
    </submittedName>
</protein>
<feature type="compositionally biased region" description="Low complexity" evidence="1">
    <location>
        <begin position="264"/>
        <end position="283"/>
    </location>
</feature>
<feature type="compositionally biased region" description="Polar residues" evidence="1">
    <location>
        <begin position="160"/>
        <end position="192"/>
    </location>
</feature>